<dbReference type="SUPFAM" id="SSF46785">
    <property type="entry name" value="Winged helix' DNA-binding domain"/>
    <property type="match status" value="1"/>
</dbReference>
<evidence type="ECO:0000259" key="5">
    <source>
        <dbReference type="PROSITE" id="PS50931"/>
    </source>
</evidence>
<gene>
    <name evidence="6" type="ORF">V6W77_02650</name>
</gene>
<dbReference type="PRINTS" id="PR00039">
    <property type="entry name" value="HTHLYSR"/>
</dbReference>
<dbReference type="InterPro" id="IPR005119">
    <property type="entry name" value="LysR_subst-bd"/>
</dbReference>
<dbReference type="InterPro" id="IPR036388">
    <property type="entry name" value="WH-like_DNA-bd_sf"/>
</dbReference>
<evidence type="ECO:0000256" key="2">
    <source>
        <dbReference type="ARBA" id="ARBA00023015"/>
    </source>
</evidence>
<dbReference type="Proteomes" id="UP001432017">
    <property type="component" value="Unassembled WGS sequence"/>
</dbReference>
<sequence length="295" mass="33499">MPKRENYNDLYAFLLVANEKNFSRAASKLGVSSPALSKTIRLLEKRLGLQLFVRTTRQVTLTQAGQQLFRTAEKSFTKLDQELDSLAHYREAPSGLVRINADLHTVQQLLLPKLAHFKEKYPEIQIELIGANHFIDIIQEGFDAGVRLGSYVAEEMIAVKITEPIKMTLAATPNYFTMHGFPKDLQELAQYQCIGYRLSNRELFSWEFEDNGEKIKLTPNCRWIFNSSQSAKDAALLHLGLAYLPEHLIETELASGQLISIFNQSCITLPPLYLYYPHRNVSPALRAVIDTLKIA</sequence>
<keyword evidence="4" id="KW-0804">Transcription</keyword>
<dbReference type="InterPro" id="IPR000847">
    <property type="entry name" value="LysR_HTH_N"/>
</dbReference>
<dbReference type="PROSITE" id="PS50931">
    <property type="entry name" value="HTH_LYSR"/>
    <property type="match status" value="1"/>
</dbReference>
<dbReference type="RefSeq" id="WP_025236796.1">
    <property type="nucleotide sequence ID" value="NZ_JBAJJM010000004.1"/>
</dbReference>
<dbReference type="EMBL" id="JBAJJM010000004">
    <property type="protein sequence ID" value="MEG9475170.1"/>
    <property type="molecule type" value="Genomic_DNA"/>
</dbReference>
<evidence type="ECO:0000256" key="4">
    <source>
        <dbReference type="ARBA" id="ARBA00023163"/>
    </source>
</evidence>
<proteinExistence type="inferred from homology"/>
<dbReference type="InterPro" id="IPR058163">
    <property type="entry name" value="LysR-type_TF_proteobact-type"/>
</dbReference>
<keyword evidence="3" id="KW-0238">DNA-binding</keyword>
<dbReference type="SUPFAM" id="SSF53850">
    <property type="entry name" value="Periplasmic binding protein-like II"/>
    <property type="match status" value="1"/>
</dbReference>
<evidence type="ECO:0000256" key="1">
    <source>
        <dbReference type="ARBA" id="ARBA00009437"/>
    </source>
</evidence>
<feature type="domain" description="HTH lysR-type" evidence="5">
    <location>
        <begin position="5"/>
        <end position="62"/>
    </location>
</feature>
<keyword evidence="7" id="KW-1185">Reference proteome</keyword>
<reference evidence="6" key="1">
    <citation type="submission" date="2023-12" db="EMBL/GenBank/DDBJ databases">
        <title>Mannheima indologenes sp. nov. proposed for Clade V organisms of Mannheimia.</title>
        <authorList>
            <person name="Christensen H."/>
        </authorList>
    </citation>
    <scope>NUCLEOTIDE SEQUENCE</scope>
    <source>
        <strain evidence="6">M14.4</strain>
    </source>
</reference>
<keyword evidence="2" id="KW-0805">Transcription regulation</keyword>
<dbReference type="Gene3D" id="1.10.10.10">
    <property type="entry name" value="Winged helix-like DNA-binding domain superfamily/Winged helix DNA-binding domain"/>
    <property type="match status" value="1"/>
</dbReference>
<evidence type="ECO:0000256" key="3">
    <source>
        <dbReference type="ARBA" id="ARBA00023125"/>
    </source>
</evidence>
<name>A0ABU7ZCG2_9PAST</name>
<accession>A0ABU7ZCG2</accession>
<dbReference type="PANTHER" id="PTHR30537:SF1">
    <property type="entry name" value="HTH-TYPE TRANSCRIPTIONAL REGULATOR PGRR"/>
    <property type="match status" value="1"/>
</dbReference>
<evidence type="ECO:0000313" key="6">
    <source>
        <dbReference type="EMBL" id="MEG9475170.1"/>
    </source>
</evidence>
<evidence type="ECO:0000313" key="7">
    <source>
        <dbReference type="Proteomes" id="UP001432017"/>
    </source>
</evidence>
<dbReference type="InterPro" id="IPR036390">
    <property type="entry name" value="WH_DNA-bd_sf"/>
</dbReference>
<dbReference type="Pfam" id="PF03466">
    <property type="entry name" value="LysR_substrate"/>
    <property type="match status" value="1"/>
</dbReference>
<dbReference type="Gene3D" id="3.40.190.290">
    <property type="match status" value="1"/>
</dbReference>
<dbReference type="Pfam" id="PF00126">
    <property type="entry name" value="HTH_1"/>
    <property type="match status" value="1"/>
</dbReference>
<organism evidence="6 7">
    <name type="scientific">Mannheimia indoligenes</name>
    <dbReference type="NCBI Taxonomy" id="3103145"/>
    <lineage>
        <taxon>Bacteria</taxon>
        <taxon>Pseudomonadati</taxon>
        <taxon>Pseudomonadota</taxon>
        <taxon>Gammaproteobacteria</taxon>
        <taxon>Pasteurellales</taxon>
        <taxon>Pasteurellaceae</taxon>
        <taxon>Mannheimia</taxon>
    </lineage>
</organism>
<dbReference type="PANTHER" id="PTHR30537">
    <property type="entry name" value="HTH-TYPE TRANSCRIPTIONAL REGULATOR"/>
    <property type="match status" value="1"/>
</dbReference>
<comment type="similarity">
    <text evidence="1">Belongs to the LysR transcriptional regulatory family.</text>
</comment>
<comment type="caution">
    <text evidence="6">The sequence shown here is derived from an EMBL/GenBank/DDBJ whole genome shotgun (WGS) entry which is preliminary data.</text>
</comment>
<protein>
    <submittedName>
        <fullName evidence="6">LysR family transcriptional regulator</fullName>
    </submittedName>
</protein>